<sequence length="442" mass="51465">MEINKNKFQLVKKNTSFPAKCCICGYIASGFIYYNVMCCDGCKHFFRRSLNAEELFKCKFDGNCDVMRVSNKCKGCRFDKCILMGMNIQKLRNPQQSTISLWEIRSKIEQRLGELALIGKYPEKRNKIFASSEGTDFSFMQTIFLENEETKIIGNLLSLEESVEKIRNSPTQITDKNYDFSYKTLEEVINRKENSIFLCYEYLEEQNFLKSDYIEFVHKNGLFSLRPTTLIEDLILIIDMAKTMPFFYKLELTDIIYQITYISMPLVALANVWYSCNRKSKTVIRSDGVPVVVAFSGEYYKGDLTLNKLLQKLFVTFLEPYTRVQMDNEEYVLIRSIIFSHFVTNGLSKEGQKFLLSESEKYCGILMRMLQKRYGQLRGATRYAELLHLVEFCFKCGNHLSIFLNYVDNVLDQGRFEKVMPAPLIDLCLRCKNVKLPEITGI</sequence>
<organism evidence="1 2">
    <name type="scientific">Meloidogyne enterolobii</name>
    <name type="common">Root-knot nematode worm</name>
    <name type="synonym">Meloidogyne mayaguensis</name>
    <dbReference type="NCBI Taxonomy" id="390850"/>
    <lineage>
        <taxon>Eukaryota</taxon>
        <taxon>Metazoa</taxon>
        <taxon>Ecdysozoa</taxon>
        <taxon>Nematoda</taxon>
        <taxon>Chromadorea</taxon>
        <taxon>Rhabditida</taxon>
        <taxon>Tylenchina</taxon>
        <taxon>Tylenchomorpha</taxon>
        <taxon>Tylenchoidea</taxon>
        <taxon>Meloidogynidae</taxon>
        <taxon>Meloidogyninae</taxon>
        <taxon>Meloidogyne</taxon>
    </lineage>
</organism>
<reference evidence="1" key="1">
    <citation type="submission" date="2023-11" db="EMBL/GenBank/DDBJ databases">
        <authorList>
            <person name="Poullet M."/>
        </authorList>
    </citation>
    <scope>NUCLEOTIDE SEQUENCE</scope>
    <source>
        <strain evidence="1">E1834</strain>
    </source>
</reference>
<comment type="caution">
    <text evidence="1">The sequence shown here is derived from an EMBL/GenBank/DDBJ whole genome shotgun (WGS) entry which is preliminary data.</text>
</comment>
<name>A0ACB0YWF3_MELEN</name>
<gene>
    <name evidence="1" type="ORF">MENTE1834_LOCUS17185</name>
</gene>
<evidence type="ECO:0000313" key="2">
    <source>
        <dbReference type="Proteomes" id="UP001497535"/>
    </source>
</evidence>
<accession>A0ACB0YWF3</accession>
<proteinExistence type="predicted"/>
<dbReference type="Proteomes" id="UP001497535">
    <property type="component" value="Unassembled WGS sequence"/>
</dbReference>
<evidence type="ECO:0000313" key="1">
    <source>
        <dbReference type="EMBL" id="CAK5064973.1"/>
    </source>
</evidence>
<protein>
    <submittedName>
        <fullName evidence="1">Uncharacterized protein</fullName>
    </submittedName>
</protein>
<keyword evidence="2" id="KW-1185">Reference proteome</keyword>
<dbReference type="EMBL" id="CAVMJV010000019">
    <property type="protein sequence ID" value="CAK5064973.1"/>
    <property type="molecule type" value="Genomic_DNA"/>
</dbReference>